<evidence type="ECO:0000313" key="4">
    <source>
        <dbReference type="Proteomes" id="UP000251993"/>
    </source>
</evidence>
<feature type="transmembrane region" description="Helical" evidence="2">
    <location>
        <begin position="120"/>
        <end position="140"/>
    </location>
</feature>
<gene>
    <name evidence="3" type="ORF">DR864_04605</name>
</gene>
<dbReference type="AlphaFoldDB" id="A0A344TEJ5"/>
<feature type="transmembrane region" description="Helical" evidence="2">
    <location>
        <begin position="7"/>
        <end position="27"/>
    </location>
</feature>
<organism evidence="3 4">
    <name type="scientific">Runella rosea</name>
    <dbReference type="NCBI Taxonomy" id="2259595"/>
    <lineage>
        <taxon>Bacteria</taxon>
        <taxon>Pseudomonadati</taxon>
        <taxon>Bacteroidota</taxon>
        <taxon>Cytophagia</taxon>
        <taxon>Cytophagales</taxon>
        <taxon>Spirosomataceae</taxon>
        <taxon>Runella</taxon>
    </lineage>
</organism>
<dbReference type="Proteomes" id="UP000251993">
    <property type="component" value="Chromosome"/>
</dbReference>
<keyword evidence="2" id="KW-0812">Transmembrane</keyword>
<dbReference type="OrthoDB" id="780137at2"/>
<feature type="transmembrane region" description="Helical" evidence="2">
    <location>
        <begin position="33"/>
        <end position="58"/>
    </location>
</feature>
<dbReference type="RefSeq" id="WP_114065852.1">
    <property type="nucleotide sequence ID" value="NZ_CP030850.1"/>
</dbReference>
<evidence type="ECO:0000256" key="1">
    <source>
        <dbReference type="SAM" id="MobiDB-lite"/>
    </source>
</evidence>
<protein>
    <recommendedName>
        <fullName evidence="5">DUF4175 family protein</fullName>
    </recommendedName>
</protein>
<keyword evidence="2" id="KW-0472">Membrane</keyword>
<evidence type="ECO:0008006" key="5">
    <source>
        <dbReference type="Google" id="ProtNLM"/>
    </source>
</evidence>
<dbReference type="KEGG" id="run:DR864_04605"/>
<evidence type="ECO:0000313" key="3">
    <source>
        <dbReference type="EMBL" id="AXE17066.1"/>
    </source>
</evidence>
<proteinExistence type="predicted"/>
<keyword evidence="4" id="KW-1185">Reference proteome</keyword>
<reference evidence="3 4" key="1">
    <citation type="submission" date="2018-07" db="EMBL/GenBank/DDBJ databases">
        <title>Genome sequencing of Runella.</title>
        <authorList>
            <person name="Baek M.-G."/>
            <person name="Yi H."/>
        </authorList>
    </citation>
    <scope>NUCLEOTIDE SEQUENCE [LARGE SCALE GENOMIC DNA]</scope>
    <source>
        <strain evidence="3 4">HYN0085</strain>
    </source>
</reference>
<keyword evidence="2" id="KW-1133">Transmembrane helix</keyword>
<evidence type="ECO:0000256" key="2">
    <source>
        <dbReference type="SAM" id="Phobius"/>
    </source>
</evidence>
<name>A0A344TEJ5_9BACT</name>
<accession>A0A344TEJ5</accession>
<dbReference type="EMBL" id="CP030850">
    <property type="protein sequence ID" value="AXE17066.1"/>
    <property type="molecule type" value="Genomic_DNA"/>
</dbReference>
<sequence>MNHLRKIIIWVTYQLYAGVLLMSALLAGSAFLVVSLVTSTVVVPALAALAVFVVTAYWKGLFQSKRTEAIQFIHQNLHDTEYSLQLLEIERPNVAQQLQLERLAEKIQGQKTPRVLPSHLWVFVTLFLVCLGLRFGLPLLKKDKFKDLVDDVTKGQVLENQVVVPSLVSAKLIVTPPAYTKLPIREGTDLNASSISGSGLIWQVSFSYSQNVAIKLTNNRGEELPFKKVGNQFEYRDQLYNSGLYGIKAYWKDSLVYQSDYYRLEAIPDLAPKIEPASKELYQYHFLKDPKTLQISAKISDDFAVQQAFIVATVARGSGENVKFREVKLPISQANFKETNIVKNIDLKALNFTPGDELYYYWAAIDNKRPEPNYSKSDTYFVVYKDTANVEESELATMAMNILPEYFRSQRQIIIDTEKLIAKRKKATAKEFNSTSNEIGFDQKALRLRYGQYLGEEFENSIGGGNALPKDNDGDAVVGFALLHGFVHAHDTGEPGGESGGNSHEGHNHGGGAKSETEEKDPVASILEEYVHSHDDGEANTFYEQSTRSLLKMALEQMWQSELHLRLYEPEKAIPFEKKALEYLKSAQHRARTFVKKTSYDPPPIKESEKRLTGELKNYNEAYRSEKNYSKQQVERLVSEVLGILEESENQKIKGSQKQKVLELGNLLTSKVMNSRLSNWSILSSLQKLANDKPLTETEKKNLETKLYQLIGSSLPARENAAPSSYASDKKLEKAFWKNL</sequence>
<feature type="region of interest" description="Disordered" evidence="1">
    <location>
        <begin position="491"/>
        <end position="522"/>
    </location>
</feature>